<keyword evidence="8" id="KW-0325">Glycoprotein</keyword>
<keyword evidence="2 11" id="KW-0812">Transmembrane</keyword>
<dbReference type="GeneTree" id="ENSGT00530000063822"/>
<sequence length="288" mass="29976">MERFCFFTLFLLLTLAACLPASDSSLAKAATQSPRAAGVFMLLDGGKYTLNFTAATAACLSLSVTIATRAQMEQALQRGLETCKFGWIGERVAVVPRLTSDKKCGQGRTGLVPWNASPGKQFGAFCFNASDSEETSTAQPQSSTSSPALTQTSTPTLLKSTSGAPPPKKPETTKTPEQTSSTSAFPPPANATHSARISSPSPSVKPSSTHLATSPSHLITSKPTVTSLTFSTVAHASSFSVSFESESELPRTVSSAKPPLGAKPTALIVLGILLLLLTAAAAVCFHKP</sequence>
<dbReference type="GO" id="GO:0005540">
    <property type="term" value="F:hyaluronic acid binding"/>
    <property type="evidence" value="ECO:0007669"/>
    <property type="project" value="InterPro"/>
</dbReference>
<dbReference type="InterPro" id="IPR043210">
    <property type="entry name" value="CD44_antigen-like"/>
</dbReference>
<protein>
    <submittedName>
        <fullName evidence="14">Lymphatic vessel endothelial hyaluronic receptor 1b</fullName>
    </submittedName>
</protein>
<evidence type="ECO:0000256" key="11">
    <source>
        <dbReference type="SAM" id="Phobius"/>
    </source>
</evidence>
<dbReference type="GO" id="GO:0007155">
    <property type="term" value="P:cell adhesion"/>
    <property type="evidence" value="ECO:0007669"/>
    <property type="project" value="InterPro"/>
</dbReference>
<keyword evidence="7" id="KW-0675">Receptor</keyword>
<feature type="domain" description="Link" evidence="13">
    <location>
        <begin position="38"/>
        <end position="128"/>
    </location>
</feature>
<dbReference type="AlphaFoldDB" id="A0A3Q3NKY9"/>
<keyword evidence="6 9" id="KW-1015">Disulfide bond</keyword>
<evidence type="ECO:0000313" key="14">
    <source>
        <dbReference type="Ensembl" id="ENSMAMP00000034079.2"/>
    </source>
</evidence>
<dbReference type="PROSITE" id="PS01241">
    <property type="entry name" value="LINK_1"/>
    <property type="match status" value="1"/>
</dbReference>
<evidence type="ECO:0000256" key="2">
    <source>
        <dbReference type="ARBA" id="ARBA00022692"/>
    </source>
</evidence>
<evidence type="ECO:0000256" key="7">
    <source>
        <dbReference type="ARBA" id="ARBA00023170"/>
    </source>
</evidence>
<evidence type="ECO:0000256" key="5">
    <source>
        <dbReference type="ARBA" id="ARBA00023136"/>
    </source>
</evidence>
<dbReference type="InterPro" id="IPR016187">
    <property type="entry name" value="CTDL_fold"/>
</dbReference>
<dbReference type="GO" id="GO:0004888">
    <property type="term" value="F:transmembrane signaling receptor activity"/>
    <property type="evidence" value="ECO:0007669"/>
    <property type="project" value="TreeGrafter"/>
</dbReference>
<evidence type="ECO:0000259" key="13">
    <source>
        <dbReference type="PROSITE" id="PS50963"/>
    </source>
</evidence>
<evidence type="ECO:0000256" key="8">
    <source>
        <dbReference type="ARBA" id="ARBA00023180"/>
    </source>
</evidence>
<keyword evidence="3 12" id="KW-0732">Signal</keyword>
<dbReference type="STRING" id="205130.ENSMAMP00000034079"/>
<evidence type="ECO:0000256" key="1">
    <source>
        <dbReference type="ARBA" id="ARBA00004167"/>
    </source>
</evidence>
<proteinExistence type="predicted"/>
<dbReference type="SMART" id="SM00445">
    <property type="entry name" value="LINK"/>
    <property type="match status" value="1"/>
</dbReference>
<feature type="disulfide bond" evidence="9">
    <location>
        <begin position="83"/>
        <end position="104"/>
    </location>
</feature>
<name>A0A3Q3NKY9_9TELE</name>
<reference evidence="14" key="1">
    <citation type="submission" date="2025-08" db="UniProtKB">
        <authorList>
            <consortium name="Ensembl"/>
        </authorList>
    </citation>
    <scope>IDENTIFICATION</scope>
</reference>
<feature type="region of interest" description="Disordered" evidence="10">
    <location>
        <begin position="133"/>
        <end position="216"/>
    </location>
</feature>
<keyword evidence="15" id="KW-1185">Reference proteome</keyword>
<dbReference type="InParanoid" id="A0A3Q3NKY9"/>
<dbReference type="PRINTS" id="PR01265">
    <property type="entry name" value="LINKMODULE"/>
</dbReference>
<comment type="caution">
    <text evidence="9">Lacks conserved residue(s) required for the propagation of feature annotation.</text>
</comment>
<organism evidence="14 15">
    <name type="scientific">Mastacembelus armatus</name>
    <name type="common">zig-zag eel</name>
    <dbReference type="NCBI Taxonomy" id="205130"/>
    <lineage>
        <taxon>Eukaryota</taxon>
        <taxon>Metazoa</taxon>
        <taxon>Chordata</taxon>
        <taxon>Craniata</taxon>
        <taxon>Vertebrata</taxon>
        <taxon>Euteleostomi</taxon>
        <taxon>Actinopterygii</taxon>
        <taxon>Neopterygii</taxon>
        <taxon>Teleostei</taxon>
        <taxon>Neoteleostei</taxon>
        <taxon>Acanthomorphata</taxon>
        <taxon>Anabantaria</taxon>
        <taxon>Synbranchiformes</taxon>
        <taxon>Mastacembelidae</taxon>
        <taxon>Mastacembelus</taxon>
    </lineage>
</organism>
<accession>A0A3Q3NKY9</accession>
<dbReference type="PROSITE" id="PS51257">
    <property type="entry name" value="PROKAR_LIPOPROTEIN"/>
    <property type="match status" value="1"/>
</dbReference>
<dbReference type="GO" id="GO:0005886">
    <property type="term" value="C:plasma membrane"/>
    <property type="evidence" value="ECO:0007669"/>
    <property type="project" value="TreeGrafter"/>
</dbReference>
<dbReference type="PANTHER" id="PTHR10225:SF2">
    <property type="entry name" value="LYMPHATIC VESSEL ENDOTHELIAL HYALURONIC ACID RECEPTOR 1"/>
    <property type="match status" value="1"/>
</dbReference>
<feature type="compositionally biased region" description="Low complexity" evidence="10">
    <location>
        <begin position="135"/>
        <end position="158"/>
    </location>
</feature>
<evidence type="ECO:0000256" key="3">
    <source>
        <dbReference type="ARBA" id="ARBA00022729"/>
    </source>
</evidence>
<evidence type="ECO:0000256" key="4">
    <source>
        <dbReference type="ARBA" id="ARBA00022989"/>
    </source>
</evidence>
<dbReference type="PROSITE" id="PS50963">
    <property type="entry name" value="LINK_2"/>
    <property type="match status" value="1"/>
</dbReference>
<dbReference type="InterPro" id="IPR016186">
    <property type="entry name" value="C-type_lectin-like/link_sf"/>
</dbReference>
<feature type="signal peptide" evidence="12">
    <location>
        <begin position="1"/>
        <end position="24"/>
    </location>
</feature>
<dbReference type="Gene3D" id="3.10.100.10">
    <property type="entry name" value="Mannose-Binding Protein A, subunit A"/>
    <property type="match status" value="1"/>
</dbReference>
<dbReference type="PANTHER" id="PTHR10225">
    <property type="entry name" value="HYALURONAN RECEPTOR"/>
    <property type="match status" value="1"/>
</dbReference>
<reference evidence="14" key="2">
    <citation type="submission" date="2025-09" db="UniProtKB">
        <authorList>
            <consortium name="Ensembl"/>
        </authorList>
    </citation>
    <scope>IDENTIFICATION</scope>
</reference>
<feature type="chain" id="PRO_5030081818" evidence="12">
    <location>
        <begin position="25"/>
        <end position="288"/>
    </location>
</feature>
<feature type="transmembrane region" description="Helical" evidence="11">
    <location>
        <begin position="266"/>
        <end position="285"/>
    </location>
</feature>
<evidence type="ECO:0000256" key="12">
    <source>
        <dbReference type="SAM" id="SignalP"/>
    </source>
</evidence>
<dbReference type="InterPro" id="IPR000538">
    <property type="entry name" value="Link_dom"/>
</dbReference>
<dbReference type="SUPFAM" id="SSF56436">
    <property type="entry name" value="C-type lectin-like"/>
    <property type="match status" value="1"/>
</dbReference>
<keyword evidence="4 11" id="KW-1133">Transmembrane helix</keyword>
<dbReference type="Pfam" id="PF00193">
    <property type="entry name" value="Xlink"/>
    <property type="match status" value="1"/>
</dbReference>
<feature type="compositionally biased region" description="Low complexity" evidence="10">
    <location>
        <begin position="198"/>
        <end position="208"/>
    </location>
</feature>
<dbReference type="Proteomes" id="UP000261640">
    <property type="component" value="Unplaced"/>
</dbReference>
<comment type="subcellular location">
    <subcellularLocation>
        <location evidence="1">Membrane</location>
        <topology evidence="1">Single-pass membrane protein</topology>
    </subcellularLocation>
</comment>
<evidence type="ECO:0000256" key="10">
    <source>
        <dbReference type="SAM" id="MobiDB-lite"/>
    </source>
</evidence>
<evidence type="ECO:0000313" key="15">
    <source>
        <dbReference type="Proteomes" id="UP000261640"/>
    </source>
</evidence>
<keyword evidence="5 11" id="KW-0472">Membrane</keyword>
<evidence type="ECO:0000256" key="6">
    <source>
        <dbReference type="ARBA" id="ARBA00023157"/>
    </source>
</evidence>
<evidence type="ECO:0000256" key="9">
    <source>
        <dbReference type="PROSITE-ProRule" id="PRU00323"/>
    </source>
</evidence>
<dbReference type="Ensembl" id="ENSMAMT00000034946.2">
    <property type="protein sequence ID" value="ENSMAMP00000034079.2"/>
    <property type="gene ID" value="ENSMAMG00000022912.2"/>
</dbReference>